<feature type="domain" description="C2H2-type" evidence="10">
    <location>
        <begin position="726"/>
        <end position="753"/>
    </location>
</feature>
<feature type="region of interest" description="Disordered" evidence="9">
    <location>
        <begin position="386"/>
        <end position="435"/>
    </location>
</feature>
<feature type="compositionally biased region" description="Low complexity" evidence="9">
    <location>
        <begin position="263"/>
        <end position="274"/>
    </location>
</feature>
<keyword evidence="3" id="KW-0677">Repeat</keyword>
<dbReference type="PANTHER" id="PTHR16515">
    <property type="entry name" value="PR DOMAIN ZINC FINGER PROTEIN"/>
    <property type="match status" value="1"/>
</dbReference>
<feature type="compositionally biased region" description="Polar residues" evidence="9">
    <location>
        <begin position="522"/>
        <end position="548"/>
    </location>
</feature>
<feature type="compositionally biased region" description="Basic and acidic residues" evidence="9">
    <location>
        <begin position="510"/>
        <end position="520"/>
    </location>
</feature>
<dbReference type="AlphaFoldDB" id="A0A9P0BFL6"/>
<feature type="region of interest" description="Disordered" evidence="9">
    <location>
        <begin position="257"/>
        <end position="278"/>
    </location>
</feature>
<sequence length="978" mass="110146">MEVAMPMTGSAMDCYEDMFKEITRKLYGEDGLPELNTNDRLAGQDRGLTPIDYDVDTPILKPEEHLTAFGLAALMQNGFSPTGILNANFQSHKPSTSNGNCNGNSIVASGLEDKWVTSEDNLQWTQSKIATYNPVQKLFRCTECDCVGYLPRVSEHWLGTHSNLRAFHCSQCPYESAWARCVRMHLSRQHNINTDESCDILTKNNPVLKEINSYLQRLKNKLDSNCNKSVTNTAQMVEEEFHPSVNSNALISSNIAAGGGSGSSSSNSSGNGNNLDQSSTANKRYSCTYCPYATDRRDLFTRHENIHREEKPFQCYVCQKQFNRADHVKKHFLRMHREHPYDLNRIRRHPPKNASGMSYYQKYNSTSQANTNESLTTTQSISSLSIPNGYSNLTSRNQSTTNARITNDGKSNVTGGKTGSSIGVKNGGCSSKKKGEKRFTCCYCSWSGVDNWCLKRHMNTHLKPFVCGLCDYKAARSERLATHVLKVHNKRACGKCSFLADDLTQLTNHQQEHHPLEHRNRSTGNNVLRTSSFNNGSTSNHSPSATTCSTISNSAVTTSLKVHELSAAAALLQAQQQSNRFLQNEAMKSWKVSQSQSSNHQQQQQQQQQQHTAKQHGAARLFNYMEASDGSEAEAETESRGAEDMCRVNLSHRIQSDFHEAGDVGGHQDEENSDEMELPLFFCSTCGCEFEDDMSLETHQFTHRHSTTSPAKSDDSKENVDPKKKYKCCLCDANFDNQSGIMSHMLAHSSLLTKPPPNPQLMQLQLEQDLANQTNSKSRRKQSRPKKIVLPFWDTDEVEVLRHLNGKLRKWRNALTNNKEGCRKLADKYMAQLVTRRGLSCIYCKNNGLSRYHTRGSLAFHYFWRHAKKRFKCEHCSLKFRHKYQCVLHSSRVHSEENPSAVETISAKENPPAVLAESSACSSQDSTNPYFTNPQTVPDQTSVNTHKLGMSFFDHTFIHTQNVFNNHMPIIIPTFPPS</sequence>
<keyword evidence="5" id="KW-0862">Zinc</keyword>
<evidence type="ECO:0000313" key="11">
    <source>
        <dbReference type="EMBL" id="CAH0562404.1"/>
    </source>
</evidence>
<dbReference type="InterPro" id="IPR013087">
    <property type="entry name" value="Znf_C2H2_type"/>
</dbReference>
<dbReference type="Proteomes" id="UP001154078">
    <property type="component" value="Chromosome 8"/>
</dbReference>
<dbReference type="InterPro" id="IPR036236">
    <property type="entry name" value="Znf_C2H2_sf"/>
</dbReference>
<dbReference type="GO" id="GO:0003677">
    <property type="term" value="F:DNA binding"/>
    <property type="evidence" value="ECO:0007669"/>
    <property type="project" value="UniProtKB-KW"/>
</dbReference>
<evidence type="ECO:0000256" key="3">
    <source>
        <dbReference type="ARBA" id="ARBA00022737"/>
    </source>
</evidence>
<evidence type="ECO:0000256" key="4">
    <source>
        <dbReference type="ARBA" id="ARBA00022771"/>
    </source>
</evidence>
<dbReference type="GO" id="GO:0005634">
    <property type="term" value="C:nucleus"/>
    <property type="evidence" value="ECO:0007669"/>
    <property type="project" value="UniProtKB-SubCell"/>
</dbReference>
<dbReference type="SUPFAM" id="SSF57667">
    <property type="entry name" value="beta-beta-alpha zinc fingers"/>
    <property type="match status" value="3"/>
</dbReference>
<dbReference type="EMBL" id="OV121139">
    <property type="protein sequence ID" value="CAH0562404.1"/>
    <property type="molecule type" value="Genomic_DNA"/>
</dbReference>
<feature type="domain" description="C2H2-type" evidence="10">
    <location>
        <begin position="285"/>
        <end position="312"/>
    </location>
</feature>
<dbReference type="PROSITE" id="PS00028">
    <property type="entry name" value="ZINC_FINGER_C2H2_1"/>
    <property type="match status" value="4"/>
</dbReference>
<evidence type="ECO:0000256" key="6">
    <source>
        <dbReference type="ARBA" id="ARBA00023125"/>
    </source>
</evidence>
<feature type="compositionally biased region" description="Low complexity" evidence="9">
    <location>
        <begin position="593"/>
        <end position="611"/>
    </location>
</feature>
<reference evidence="11" key="1">
    <citation type="submission" date="2021-12" db="EMBL/GenBank/DDBJ databases">
        <authorList>
            <person name="King R."/>
        </authorList>
    </citation>
    <scope>NUCLEOTIDE SEQUENCE</scope>
</reference>
<evidence type="ECO:0000256" key="1">
    <source>
        <dbReference type="ARBA" id="ARBA00004123"/>
    </source>
</evidence>
<feature type="region of interest" description="Disordered" evidence="9">
    <location>
        <begin position="510"/>
        <end position="548"/>
    </location>
</feature>
<keyword evidence="12" id="KW-1185">Reference proteome</keyword>
<proteinExistence type="predicted"/>
<dbReference type="SMART" id="SM00355">
    <property type="entry name" value="ZnF_C2H2"/>
    <property type="match status" value="11"/>
</dbReference>
<dbReference type="GO" id="GO:0008270">
    <property type="term" value="F:zinc ion binding"/>
    <property type="evidence" value="ECO:0007669"/>
    <property type="project" value="UniProtKB-KW"/>
</dbReference>
<dbReference type="PANTHER" id="PTHR16515:SF49">
    <property type="entry name" value="GASTRULA ZINC FINGER PROTEIN XLCGF49.1-LIKE-RELATED"/>
    <property type="match status" value="1"/>
</dbReference>
<feature type="compositionally biased region" description="Basic and acidic residues" evidence="9">
    <location>
        <begin position="712"/>
        <end position="721"/>
    </location>
</feature>
<keyword evidence="6" id="KW-0238">DNA-binding</keyword>
<keyword evidence="7" id="KW-0539">Nucleus</keyword>
<evidence type="ECO:0000256" key="9">
    <source>
        <dbReference type="SAM" id="MobiDB-lite"/>
    </source>
</evidence>
<evidence type="ECO:0000256" key="7">
    <source>
        <dbReference type="ARBA" id="ARBA00023242"/>
    </source>
</evidence>
<protein>
    <recommendedName>
        <fullName evidence="10">C2H2-type domain-containing protein</fullName>
    </recommendedName>
</protein>
<dbReference type="PROSITE" id="PS50157">
    <property type="entry name" value="ZINC_FINGER_C2H2_2"/>
    <property type="match status" value="5"/>
</dbReference>
<evidence type="ECO:0000256" key="2">
    <source>
        <dbReference type="ARBA" id="ARBA00022723"/>
    </source>
</evidence>
<accession>A0A9P0BFL6</accession>
<comment type="subcellular location">
    <subcellularLocation>
        <location evidence="1">Nucleus</location>
    </subcellularLocation>
</comment>
<evidence type="ECO:0000259" key="10">
    <source>
        <dbReference type="PROSITE" id="PS50157"/>
    </source>
</evidence>
<feature type="domain" description="C2H2-type" evidence="10">
    <location>
        <begin position="681"/>
        <end position="710"/>
    </location>
</feature>
<gene>
    <name evidence="11" type="ORF">MELIAE_LOCUS11527</name>
</gene>
<dbReference type="GO" id="GO:0010468">
    <property type="term" value="P:regulation of gene expression"/>
    <property type="evidence" value="ECO:0007669"/>
    <property type="project" value="TreeGrafter"/>
</dbReference>
<name>A0A9P0BFL6_BRAAE</name>
<organism evidence="11 12">
    <name type="scientific">Brassicogethes aeneus</name>
    <name type="common">Rape pollen beetle</name>
    <name type="synonym">Meligethes aeneus</name>
    <dbReference type="NCBI Taxonomy" id="1431903"/>
    <lineage>
        <taxon>Eukaryota</taxon>
        <taxon>Metazoa</taxon>
        <taxon>Ecdysozoa</taxon>
        <taxon>Arthropoda</taxon>
        <taxon>Hexapoda</taxon>
        <taxon>Insecta</taxon>
        <taxon>Pterygota</taxon>
        <taxon>Neoptera</taxon>
        <taxon>Endopterygota</taxon>
        <taxon>Coleoptera</taxon>
        <taxon>Polyphaga</taxon>
        <taxon>Cucujiformia</taxon>
        <taxon>Nitidulidae</taxon>
        <taxon>Meligethinae</taxon>
        <taxon>Brassicogethes</taxon>
    </lineage>
</organism>
<evidence type="ECO:0000256" key="5">
    <source>
        <dbReference type="ARBA" id="ARBA00022833"/>
    </source>
</evidence>
<dbReference type="OrthoDB" id="654211at2759"/>
<evidence type="ECO:0000313" key="12">
    <source>
        <dbReference type="Proteomes" id="UP001154078"/>
    </source>
</evidence>
<keyword evidence="4 8" id="KW-0863">Zinc-finger</keyword>
<evidence type="ECO:0000256" key="8">
    <source>
        <dbReference type="PROSITE-ProRule" id="PRU00042"/>
    </source>
</evidence>
<feature type="domain" description="C2H2-type" evidence="10">
    <location>
        <begin position="871"/>
        <end position="899"/>
    </location>
</feature>
<dbReference type="Gene3D" id="3.30.160.60">
    <property type="entry name" value="Classic Zinc Finger"/>
    <property type="match status" value="6"/>
</dbReference>
<feature type="region of interest" description="Disordered" evidence="9">
    <location>
        <begin position="701"/>
        <end position="721"/>
    </location>
</feature>
<keyword evidence="2" id="KW-0479">Metal-binding</keyword>
<feature type="domain" description="C2H2-type" evidence="10">
    <location>
        <begin position="313"/>
        <end position="340"/>
    </location>
</feature>
<feature type="compositionally biased region" description="Polar residues" evidence="9">
    <location>
        <begin position="388"/>
        <end position="423"/>
    </location>
</feature>
<dbReference type="InterPro" id="IPR050331">
    <property type="entry name" value="Zinc_finger"/>
</dbReference>
<feature type="region of interest" description="Disordered" evidence="9">
    <location>
        <begin position="586"/>
        <end position="616"/>
    </location>
</feature>